<dbReference type="Proteomes" id="UP000614200">
    <property type="component" value="Unassembled WGS sequence"/>
</dbReference>
<accession>A0ABR9ZV30</accession>
<dbReference type="EMBL" id="JADKNH010000008">
    <property type="protein sequence ID" value="MBF4694318.1"/>
    <property type="molecule type" value="Genomic_DNA"/>
</dbReference>
<dbReference type="InterPro" id="IPR009693">
    <property type="entry name" value="Glucitol_operon_activator"/>
</dbReference>
<evidence type="ECO:0000313" key="2">
    <source>
        <dbReference type="EMBL" id="MBF4694318.1"/>
    </source>
</evidence>
<reference evidence="2 3" key="1">
    <citation type="submission" date="2020-11" db="EMBL/GenBank/DDBJ databases">
        <title>Fusibacter basophilias sp. nov.</title>
        <authorList>
            <person name="Qiu D."/>
        </authorList>
    </citation>
    <scope>NUCLEOTIDE SEQUENCE [LARGE SCALE GENOMIC DNA]</scope>
    <source>
        <strain evidence="2 3">Q10-2</strain>
    </source>
</reference>
<keyword evidence="3" id="KW-1185">Reference proteome</keyword>
<gene>
    <name evidence="2" type="ORF">ISU02_14445</name>
</gene>
<proteinExistence type="predicted"/>
<protein>
    <submittedName>
        <fullName evidence="2">Transcriptional regulator GutM</fullName>
    </submittedName>
</protein>
<feature type="transmembrane region" description="Helical" evidence="1">
    <location>
        <begin position="6"/>
        <end position="24"/>
    </location>
</feature>
<evidence type="ECO:0000313" key="3">
    <source>
        <dbReference type="Proteomes" id="UP000614200"/>
    </source>
</evidence>
<keyword evidence="1" id="KW-1133">Transmembrane helix</keyword>
<keyword evidence="1" id="KW-0812">Transmembrane</keyword>
<organism evidence="2 3">
    <name type="scientific">Fusibacter ferrireducens</name>
    <dbReference type="NCBI Taxonomy" id="2785058"/>
    <lineage>
        <taxon>Bacteria</taxon>
        <taxon>Bacillati</taxon>
        <taxon>Bacillota</taxon>
        <taxon>Clostridia</taxon>
        <taxon>Eubacteriales</taxon>
        <taxon>Eubacteriales Family XII. Incertae Sedis</taxon>
        <taxon>Fusibacter</taxon>
    </lineage>
</organism>
<dbReference type="Pfam" id="PF06923">
    <property type="entry name" value="GutM"/>
    <property type="match status" value="1"/>
</dbReference>
<name>A0ABR9ZV30_9FIRM</name>
<sequence length="121" mass="13742">MSDVTKVVIIVFSLWILQFVLTYFQLMNFKKRVRALRHKGKVLVGQAKGKLKEGSIVLVVVDDERVVIDAEEMRGITVFNKFRKLNSIVGRSVDNQETLLEGLKNKQQKKAILQALEGGNE</sequence>
<evidence type="ECO:0000256" key="1">
    <source>
        <dbReference type="SAM" id="Phobius"/>
    </source>
</evidence>
<comment type="caution">
    <text evidence="2">The sequence shown here is derived from an EMBL/GenBank/DDBJ whole genome shotgun (WGS) entry which is preliminary data.</text>
</comment>
<keyword evidence="1" id="KW-0472">Membrane</keyword>
<dbReference type="RefSeq" id="WP_194702552.1">
    <property type="nucleotide sequence ID" value="NZ_JADKNH010000008.1"/>
</dbReference>